<evidence type="ECO:0000256" key="6">
    <source>
        <dbReference type="PROSITE-ProRule" id="PRU01016"/>
    </source>
</evidence>
<comment type="catalytic activity">
    <reaction evidence="5 8">
        <text>a 2'-deoxycytidine in DNA + S-adenosyl-L-methionine = a 5-methyl-2'-deoxycytidine in DNA + S-adenosyl-L-homocysteine + H(+)</text>
        <dbReference type="Rhea" id="RHEA:13681"/>
        <dbReference type="Rhea" id="RHEA-COMP:11369"/>
        <dbReference type="Rhea" id="RHEA-COMP:11370"/>
        <dbReference type="ChEBI" id="CHEBI:15378"/>
        <dbReference type="ChEBI" id="CHEBI:57856"/>
        <dbReference type="ChEBI" id="CHEBI:59789"/>
        <dbReference type="ChEBI" id="CHEBI:85452"/>
        <dbReference type="ChEBI" id="CHEBI:85454"/>
        <dbReference type="EC" id="2.1.1.37"/>
    </reaction>
</comment>
<dbReference type="GO" id="GO:0003886">
    <property type="term" value="F:DNA (cytosine-5-)-methyltransferase activity"/>
    <property type="evidence" value="ECO:0007669"/>
    <property type="project" value="UniProtKB-EC"/>
</dbReference>
<keyword evidence="2 6" id="KW-0808">Transferase</keyword>
<dbReference type="PRINTS" id="PR00105">
    <property type="entry name" value="C5METTRFRASE"/>
</dbReference>
<keyword evidence="3 6" id="KW-0949">S-adenosyl-L-methionine</keyword>
<dbReference type="GO" id="GO:0009307">
    <property type="term" value="P:DNA restriction-modification system"/>
    <property type="evidence" value="ECO:0007669"/>
    <property type="project" value="UniProtKB-KW"/>
</dbReference>
<dbReference type="GO" id="GO:0032259">
    <property type="term" value="P:methylation"/>
    <property type="evidence" value="ECO:0007669"/>
    <property type="project" value="UniProtKB-KW"/>
</dbReference>
<accession>A0A6S6S095</accession>
<dbReference type="CDD" id="cd00315">
    <property type="entry name" value="Cyt_C5_DNA_methylase"/>
    <property type="match status" value="1"/>
</dbReference>
<keyword evidence="4" id="KW-0680">Restriction system</keyword>
<proteinExistence type="inferred from homology"/>
<protein>
    <recommendedName>
        <fullName evidence="8">Cytosine-specific methyltransferase</fullName>
        <ecNumber evidence="8">2.1.1.37</ecNumber>
    </recommendedName>
</protein>
<gene>
    <name evidence="9" type="ORF">HELGO_WM12635</name>
</gene>
<dbReference type="EMBL" id="CACVAP010000032">
    <property type="protein sequence ID" value="CAA6801123.1"/>
    <property type="molecule type" value="Genomic_DNA"/>
</dbReference>
<name>A0A6S6S095_9BACT</name>
<dbReference type="Pfam" id="PF00145">
    <property type="entry name" value="DNA_methylase"/>
    <property type="match status" value="1"/>
</dbReference>
<dbReference type="PROSITE" id="PS00094">
    <property type="entry name" value="C5_MTASE_1"/>
    <property type="match status" value="1"/>
</dbReference>
<dbReference type="AlphaFoldDB" id="A0A6S6S095"/>
<dbReference type="Gene3D" id="3.90.120.10">
    <property type="entry name" value="DNA Methylase, subunit A, domain 2"/>
    <property type="match status" value="1"/>
</dbReference>
<evidence type="ECO:0000256" key="1">
    <source>
        <dbReference type="ARBA" id="ARBA00022603"/>
    </source>
</evidence>
<organism evidence="9">
    <name type="scientific">uncultured Sulfurovum sp</name>
    <dbReference type="NCBI Taxonomy" id="269237"/>
    <lineage>
        <taxon>Bacteria</taxon>
        <taxon>Pseudomonadati</taxon>
        <taxon>Campylobacterota</taxon>
        <taxon>Epsilonproteobacteria</taxon>
        <taxon>Campylobacterales</taxon>
        <taxon>Sulfurovaceae</taxon>
        <taxon>Sulfurovum</taxon>
        <taxon>environmental samples</taxon>
    </lineage>
</organism>
<dbReference type="PANTHER" id="PTHR46098">
    <property type="entry name" value="TRNA (CYTOSINE(38)-C(5))-METHYLTRANSFERASE"/>
    <property type="match status" value="1"/>
</dbReference>
<feature type="active site" evidence="6">
    <location>
        <position position="72"/>
    </location>
</feature>
<dbReference type="InterPro" id="IPR050750">
    <property type="entry name" value="C5-MTase"/>
</dbReference>
<comment type="similarity">
    <text evidence="6 7">Belongs to the class I-like SAM-binding methyltransferase superfamily. C5-methyltransferase family.</text>
</comment>
<dbReference type="SUPFAM" id="SSF53335">
    <property type="entry name" value="S-adenosyl-L-methionine-dependent methyltransferases"/>
    <property type="match status" value="1"/>
</dbReference>
<sequence length="346" mass="39592">MNYKFIDLFAGIGGFRQGFEKIGFECVFSSEMDKHAQEMYYTNFGEKPYGDITKIEVKDIPNHDILLAGFPCQPFSIAGEKKGFNDTRGTLFFDIVRILKDKKPKVVVLENVKHFKSHDKGNTLKIVLQTLEELGYTTNWKVLNAKDFGVPQNRERTIIVGALNGVAFDFNRLETNTGVVLKDILELGEFDYLDESEYTIIQNPKKQLSGLIFNGYRNKNIRTKGVRENTEHLSRVHKQPNRIYSSEGTHPTLSSQESSGRYFIYHDGKVRKLTQKECFRLMGFPDTFKLIGGQSKLYNRIGNSIVIPMVEAIAKEVNIQLLNEKFLLNYTEQPKQGSLFDFLDVG</sequence>
<evidence type="ECO:0000256" key="8">
    <source>
        <dbReference type="RuleBase" id="RU000417"/>
    </source>
</evidence>
<evidence type="ECO:0000256" key="3">
    <source>
        <dbReference type="ARBA" id="ARBA00022691"/>
    </source>
</evidence>
<dbReference type="InterPro" id="IPR029063">
    <property type="entry name" value="SAM-dependent_MTases_sf"/>
</dbReference>
<evidence type="ECO:0000256" key="7">
    <source>
        <dbReference type="RuleBase" id="RU000416"/>
    </source>
</evidence>
<dbReference type="PANTHER" id="PTHR46098:SF1">
    <property type="entry name" value="TRNA (CYTOSINE(38)-C(5))-METHYLTRANSFERASE"/>
    <property type="match status" value="1"/>
</dbReference>
<evidence type="ECO:0000256" key="5">
    <source>
        <dbReference type="ARBA" id="ARBA00047422"/>
    </source>
</evidence>
<dbReference type="NCBIfam" id="TIGR00675">
    <property type="entry name" value="dcm"/>
    <property type="match status" value="1"/>
</dbReference>
<dbReference type="InterPro" id="IPR018117">
    <property type="entry name" value="C5_DNA_meth_AS"/>
</dbReference>
<dbReference type="InterPro" id="IPR001525">
    <property type="entry name" value="C5_MeTfrase"/>
</dbReference>
<evidence type="ECO:0000313" key="9">
    <source>
        <dbReference type="EMBL" id="CAA6801123.1"/>
    </source>
</evidence>
<dbReference type="PROSITE" id="PS51679">
    <property type="entry name" value="SAM_MT_C5"/>
    <property type="match status" value="1"/>
</dbReference>
<evidence type="ECO:0000256" key="4">
    <source>
        <dbReference type="ARBA" id="ARBA00022747"/>
    </source>
</evidence>
<keyword evidence="1 6" id="KW-0489">Methyltransferase</keyword>
<dbReference type="EC" id="2.1.1.37" evidence="8"/>
<evidence type="ECO:0000256" key="2">
    <source>
        <dbReference type="ARBA" id="ARBA00022679"/>
    </source>
</evidence>
<reference evidence="9" key="1">
    <citation type="submission" date="2020-01" db="EMBL/GenBank/DDBJ databases">
        <authorList>
            <person name="Meier V. D."/>
            <person name="Meier V D."/>
        </authorList>
    </citation>
    <scope>NUCLEOTIDE SEQUENCE</scope>
    <source>
        <strain evidence="9">HLG_WM_MAG_06</strain>
    </source>
</reference>
<dbReference type="Gene3D" id="3.40.50.150">
    <property type="entry name" value="Vaccinia Virus protein VP39"/>
    <property type="match status" value="1"/>
</dbReference>